<dbReference type="RefSeq" id="WP_318353764.1">
    <property type="nucleotide sequence ID" value="NZ_JAWQEV010000003.1"/>
</dbReference>
<evidence type="ECO:0000256" key="1">
    <source>
        <dbReference type="ARBA" id="ARBA00034125"/>
    </source>
</evidence>
<feature type="transmembrane region" description="Helical" evidence="2">
    <location>
        <begin position="186"/>
        <end position="203"/>
    </location>
</feature>
<dbReference type="EMBL" id="JAWQEV010000003">
    <property type="protein sequence ID" value="MDW4573251.1"/>
    <property type="molecule type" value="Genomic_DNA"/>
</dbReference>
<name>A0ABU4H1P8_9MICO</name>
<feature type="transmembrane region" description="Helical" evidence="2">
    <location>
        <begin position="419"/>
        <end position="439"/>
    </location>
</feature>
<dbReference type="PANTHER" id="PTHR31082">
    <property type="entry name" value="PHEROMONE-REGULATED MEMBRANE PROTEIN 10"/>
    <property type="match status" value="1"/>
</dbReference>
<evidence type="ECO:0000313" key="5">
    <source>
        <dbReference type="Proteomes" id="UP001283109"/>
    </source>
</evidence>
<feature type="domain" description="Threonine/serine exporter-like N-terminal" evidence="3">
    <location>
        <begin position="57"/>
        <end position="294"/>
    </location>
</feature>
<organism evidence="4 5">
    <name type="scientific">Microbacterium arthrosphaerae</name>
    <dbReference type="NCBI Taxonomy" id="792652"/>
    <lineage>
        <taxon>Bacteria</taxon>
        <taxon>Bacillati</taxon>
        <taxon>Actinomycetota</taxon>
        <taxon>Actinomycetes</taxon>
        <taxon>Micrococcales</taxon>
        <taxon>Microbacteriaceae</taxon>
        <taxon>Microbacterium</taxon>
    </lineage>
</organism>
<keyword evidence="2" id="KW-0472">Membrane</keyword>
<proteinExistence type="inferred from homology"/>
<dbReference type="PANTHER" id="PTHR31082:SF4">
    <property type="entry name" value="PHEROMONE-REGULATED MEMBRANE PROTEIN 10"/>
    <property type="match status" value="1"/>
</dbReference>
<protein>
    <submittedName>
        <fullName evidence="4">Threonine/serine exporter family protein</fullName>
    </submittedName>
</protein>
<evidence type="ECO:0000256" key="2">
    <source>
        <dbReference type="SAM" id="Phobius"/>
    </source>
</evidence>
<dbReference type="InterPro" id="IPR010619">
    <property type="entry name" value="ThrE-like_N"/>
</dbReference>
<accession>A0ABU4H1P8</accession>
<gene>
    <name evidence="4" type="ORF">R8Z58_10765</name>
</gene>
<dbReference type="Pfam" id="PF06738">
    <property type="entry name" value="ThrE"/>
    <property type="match status" value="1"/>
</dbReference>
<feature type="transmembrane region" description="Helical" evidence="2">
    <location>
        <begin position="281"/>
        <end position="301"/>
    </location>
</feature>
<keyword evidence="5" id="KW-1185">Reference proteome</keyword>
<feature type="transmembrane region" description="Helical" evidence="2">
    <location>
        <begin position="388"/>
        <end position="407"/>
    </location>
</feature>
<evidence type="ECO:0000313" key="4">
    <source>
        <dbReference type="EMBL" id="MDW4573251.1"/>
    </source>
</evidence>
<feature type="transmembrane region" description="Helical" evidence="2">
    <location>
        <begin position="210"/>
        <end position="231"/>
    </location>
</feature>
<feature type="transmembrane region" description="Helical" evidence="2">
    <location>
        <begin position="307"/>
        <end position="326"/>
    </location>
</feature>
<keyword evidence="2" id="KW-0812">Transmembrane</keyword>
<keyword evidence="2" id="KW-1133">Transmembrane helix</keyword>
<feature type="transmembrane region" description="Helical" evidence="2">
    <location>
        <begin position="333"/>
        <end position="351"/>
    </location>
</feature>
<evidence type="ECO:0000259" key="3">
    <source>
        <dbReference type="Pfam" id="PF06738"/>
    </source>
</evidence>
<dbReference type="InterPro" id="IPR051361">
    <property type="entry name" value="ThrE/Ser_Exporter"/>
</dbReference>
<comment type="similarity">
    <text evidence="1">Belongs to the ThrE exporter (TC 2.A.79) family.</text>
</comment>
<feature type="transmembrane region" description="Helical" evidence="2">
    <location>
        <begin position="237"/>
        <end position="260"/>
    </location>
</feature>
<comment type="caution">
    <text evidence="4">The sequence shown here is derived from an EMBL/GenBank/DDBJ whole genome shotgun (WGS) entry which is preliminary data.</text>
</comment>
<feature type="transmembrane region" description="Helical" evidence="2">
    <location>
        <begin position="6"/>
        <end position="29"/>
    </location>
</feature>
<sequence>MANSTITLPTLALAVGVLIAAGILLWLLIRREPPQAASAPGAAAIGDDMAPAVLDAMAALGTAMIDSGYPVGLVRGALDDMAKVNGLTSAEAVVFPTSILVSSGDAGSAQTRAVTAGNRAAMLYQVYAVDRIAGVARTRPGSADWVRRQLTRAKDLPAPFTGPQRVAAYGLLSAALSVLLGSSWPGVIAAGVLGIGVGALLLGTERLEAAYQALVVVAASFGVGVIMLTVAHLIDPAVLPAIVAPLIMLLPGGLLTIGVIELATGHIVSGAARLAAGAIRLLLLATGIVAAAALIGVPAITATQWPLGPIAPWVAVAVFGVGISIHQCARPSSIGWILLVLYVAYGAQVLGDVFFDGVLSAMVGAAAMTPVAVVVARQRTGPPALVSFLPAFWLLVPGALGLIGVASVLDGASSGSDTIITTIATMVSIALGVLLGLVVSGSARGFRAAPTADWMEETAEGGSR</sequence>
<feature type="transmembrane region" description="Helical" evidence="2">
    <location>
        <begin position="357"/>
        <end position="376"/>
    </location>
</feature>
<reference evidence="4 5" key="1">
    <citation type="submission" date="2023-11" db="EMBL/GenBank/DDBJ databases">
        <title>Draft genome sequence of Microbacterium arthrosphaerae JCM 30492.</title>
        <authorList>
            <person name="Zhang G."/>
            <person name="Ding Y."/>
        </authorList>
    </citation>
    <scope>NUCLEOTIDE SEQUENCE [LARGE SCALE GENOMIC DNA]</scope>
    <source>
        <strain evidence="4 5">JCM 30492</strain>
    </source>
</reference>
<dbReference type="Proteomes" id="UP001283109">
    <property type="component" value="Unassembled WGS sequence"/>
</dbReference>